<feature type="compositionally biased region" description="Pro residues" evidence="1">
    <location>
        <begin position="417"/>
        <end position="442"/>
    </location>
</feature>
<dbReference type="OMA" id="KTVRCEA"/>
<feature type="compositionally biased region" description="Pro residues" evidence="1">
    <location>
        <begin position="262"/>
        <end position="375"/>
    </location>
</feature>
<sequence>MAAIYAVYTSPSHPPIPNHLPTLIVTPHGQPSNILYSYLHTNYNTENYLLTPSPQGDLCVAKLFPPRPREPGKASASDPGHAASAAARVVRCEASRNLKWSIANTGVISPIYKLSLPSPDSPDLPLFQISKPNPNAAFWSMFYFAYAGHNIPPKRIEFGKIQKNPPGPNGGGTRISITGKSPEEKAVWQTLGEGNEDCVEWVVLCAALNLLDDEIIKAAEKNPPPPAGANARPAPVSLRDPGPASSAPRPGPAPGPGGSAPGPGPNGAPFPVQQRPPPQNGAPGPMQPNPAGRPPPPNGYAPPPNRGFPPGQGPPPNGFPPGQGPPPNGFPPGQGPPPNGFPPGQGPPPNGFPPGQGPPPNGFPPGPGGYGPPGPGGYGPPGGMRPPPGPGGMPMPMQGGPGGPGPQGRPMGLPQGGPAPPPGYGGPRPPPPQGQMPPPQPGPQSQIRRF</sequence>
<organism evidence="2 3">
    <name type="scientific">Hypholoma sublateritium (strain FD-334 SS-4)</name>
    <dbReference type="NCBI Taxonomy" id="945553"/>
    <lineage>
        <taxon>Eukaryota</taxon>
        <taxon>Fungi</taxon>
        <taxon>Dikarya</taxon>
        <taxon>Basidiomycota</taxon>
        <taxon>Agaricomycotina</taxon>
        <taxon>Agaricomycetes</taxon>
        <taxon>Agaricomycetidae</taxon>
        <taxon>Agaricales</taxon>
        <taxon>Agaricineae</taxon>
        <taxon>Strophariaceae</taxon>
        <taxon>Hypholoma</taxon>
    </lineage>
</organism>
<dbReference type="AlphaFoldDB" id="A0A0D2NUM6"/>
<name>A0A0D2NUM6_HYPSF</name>
<evidence type="ECO:0000313" key="2">
    <source>
        <dbReference type="EMBL" id="KJA20231.1"/>
    </source>
</evidence>
<feature type="compositionally biased region" description="Pro residues" evidence="1">
    <location>
        <begin position="383"/>
        <end position="393"/>
    </location>
</feature>
<reference evidence="3" key="1">
    <citation type="submission" date="2014-04" db="EMBL/GenBank/DDBJ databases">
        <title>Evolutionary Origins and Diversification of the Mycorrhizal Mutualists.</title>
        <authorList>
            <consortium name="DOE Joint Genome Institute"/>
            <consortium name="Mycorrhizal Genomics Consortium"/>
            <person name="Kohler A."/>
            <person name="Kuo A."/>
            <person name="Nagy L.G."/>
            <person name="Floudas D."/>
            <person name="Copeland A."/>
            <person name="Barry K.W."/>
            <person name="Cichocki N."/>
            <person name="Veneault-Fourrey C."/>
            <person name="LaButti K."/>
            <person name="Lindquist E.A."/>
            <person name="Lipzen A."/>
            <person name="Lundell T."/>
            <person name="Morin E."/>
            <person name="Murat C."/>
            <person name="Riley R."/>
            <person name="Ohm R."/>
            <person name="Sun H."/>
            <person name="Tunlid A."/>
            <person name="Henrissat B."/>
            <person name="Grigoriev I.V."/>
            <person name="Hibbett D.S."/>
            <person name="Martin F."/>
        </authorList>
    </citation>
    <scope>NUCLEOTIDE SEQUENCE [LARGE SCALE GENOMIC DNA]</scope>
    <source>
        <strain evidence="3">FD-334 SS-4</strain>
    </source>
</reference>
<evidence type="ECO:0000256" key="1">
    <source>
        <dbReference type="SAM" id="MobiDB-lite"/>
    </source>
</evidence>
<proteinExistence type="predicted"/>
<feature type="region of interest" description="Disordered" evidence="1">
    <location>
        <begin position="220"/>
        <end position="450"/>
    </location>
</feature>
<dbReference type="EMBL" id="KN817569">
    <property type="protein sequence ID" value="KJA20231.1"/>
    <property type="molecule type" value="Genomic_DNA"/>
</dbReference>
<dbReference type="OrthoDB" id="2538408at2759"/>
<feature type="compositionally biased region" description="Low complexity" evidence="1">
    <location>
        <begin position="228"/>
        <end position="248"/>
    </location>
</feature>
<evidence type="ECO:0000313" key="3">
    <source>
        <dbReference type="Proteomes" id="UP000054270"/>
    </source>
</evidence>
<dbReference type="Proteomes" id="UP000054270">
    <property type="component" value="Unassembled WGS sequence"/>
</dbReference>
<keyword evidence="3" id="KW-1185">Reference proteome</keyword>
<accession>A0A0D2NUM6</accession>
<dbReference type="STRING" id="945553.A0A0D2NUM6"/>
<protein>
    <submittedName>
        <fullName evidence="2">Uncharacterized protein</fullName>
    </submittedName>
</protein>
<gene>
    <name evidence="2" type="ORF">HYPSUDRAFT_203935</name>
</gene>